<evidence type="ECO:0000313" key="3">
    <source>
        <dbReference type="Proteomes" id="UP000502248"/>
    </source>
</evidence>
<keyword evidence="3" id="KW-1185">Reference proteome</keyword>
<dbReference type="RefSeq" id="WP_169280637.1">
    <property type="nucleotide sequence ID" value="NZ_CP051680.1"/>
</dbReference>
<gene>
    <name evidence="2" type="ORF">HH215_15000</name>
</gene>
<dbReference type="KEGG" id="cheb:HH215_15000"/>
<dbReference type="AlphaFoldDB" id="A0A7Z2ZLT5"/>
<dbReference type="Proteomes" id="UP000502248">
    <property type="component" value="Chromosome"/>
</dbReference>
<feature type="region of interest" description="Disordered" evidence="1">
    <location>
        <begin position="59"/>
        <end position="80"/>
    </location>
</feature>
<organism evidence="2 3">
    <name type="scientific">Cohnella herbarum</name>
    <dbReference type="NCBI Taxonomy" id="2728023"/>
    <lineage>
        <taxon>Bacteria</taxon>
        <taxon>Bacillati</taxon>
        <taxon>Bacillota</taxon>
        <taxon>Bacilli</taxon>
        <taxon>Bacillales</taxon>
        <taxon>Paenibacillaceae</taxon>
        <taxon>Cohnella</taxon>
    </lineage>
</organism>
<reference evidence="2 3" key="1">
    <citation type="submission" date="2020-04" db="EMBL/GenBank/DDBJ databases">
        <title>Genome sequencing of novel species.</title>
        <authorList>
            <person name="Heo J."/>
            <person name="Kim S.-J."/>
            <person name="Kim J.-S."/>
            <person name="Hong S.-B."/>
            <person name="Kwon S.-W."/>
        </authorList>
    </citation>
    <scope>NUCLEOTIDE SEQUENCE [LARGE SCALE GENOMIC DNA]</scope>
    <source>
        <strain evidence="2 3">MFER-1</strain>
    </source>
</reference>
<sequence>MNSEESKSKNALKGGGDPAVFDGSEDRKPSAPIPTKSIETALNGSMVQDFADMKRLGKDMERMKNEQQLNEEGLVNDPAQ</sequence>
<name>A0A7Z2ZLT5_9BACL</name>
<protein>
    <submittedName>
        <fullName evidence="2">Uncharacterized protein</fullName>
    </submittedName>
</protein>
<feature type="region of interest" description="Disordered" evidence="1">
    <location>
        <begin position="1"/>
        <end position="40"/>
    </location>
</feature>
<proteinExistence type="predicted"/>
<dbReference type="EMBL" id="CP051680">
    <property type="protein sequence ID" value="QJD84353.1"/>
    <property type="molecule type" value="Genomic_DNA"/>
</dbReference>
<evidence type="ECO:0000256" key="1">
    <source>
        <dbReference type="SAM" id="MobiDB-lite"/>
    </source>
</evidence>
<accession>A0A7Z2ZLT5</accession>
<evidence type="ECO:0000313" key="2">
    <source>
        <dbReference type="EMBL" id="QJD84353.1"/>
    </source>
</evidence>